<evidence type="ECO:0000259" key="3">
    <source>
        <dbReference type="PROSITE" id="PS51464"/>
    </source>
</evidence>
<dbReference type="Gene3D" id="3.40.50.10490">
    <property type="entry name" value="Glucose-6-phosphate isomerase like protein, domain 1"/>
    <property type="match status" value="2"/>
</dbReference>
<dbReference type="GO" id="GO:0004347">
    <property type="term" value="F:glucose-6-phosphate isomerase activity"/>
    <property type="evidence" value="ECO:0007669"/>
    <property type="project" value="InterPro"/>
</dbReference>
<protein>
    <submittedName>
        <fullName evidence="4">Bifunctional phosphoglucose/phosphomannose isomerase</fullName>
    </submittedName>
</protein>
<dbReference type="STRING" id="1802461.A3B24_00540"/>
<dbReference type="InterPro" id="IPR001347">
    <property type="entry name" value="SIS_dom"/>
</dbReference>
<sequence length="321" mass="36271">MEEAIKNFPKQFEWEPVIENKDRLKSYQGYVLAGMGGSHLQGDVFQTVVPGFNLSVHQDYGLPAWPLEVLKNYLIIASSYSGNTEETVSVFEEAVAKGVPVAVITTGGKLLELAKQHSVPYIQIPNTGIQPRSALGFAFLALAQMVGREDVVLEAQKLAKTLDVEEARKKGEKLAEALRNKVPVVYTSQKNYSLAYNWKIKFNETGKIPAFYNLFSELNHNEMTGFDVIESTRPLSEKFHFIFLQDSHDHPQIQKRMDITKQLYLQRGLQVEVMPSEGKSALEEMFSSLMVADWTAYYLALYYGTEPAEVPMVEEFKKLIS</sequence>
<dbReference type="Pfam" id="PF10432">
    <property type="entry name" value="bact-PGI_C"/>
    <property type="match status" value="1"/>
</dbReference>
<dbReference type="AlphaFoldDB" id="A0A1G2RL00"/>
<dbReference type="GO" id="GO:0004476">
    <property type="term" value="F:mannose-6-phosphate isomerase activity"/>
    <property type="evidence" value="ECO:0007669"/>
    <property type="project" value="InterPro"/>
</dbReference>
<dbReference type="InterPro" id="IPR019490">
    <property type="entry name" value="Glu6P/Mann6P_isomerase_C"/>
</dbReference>
<feature type="domain" description="SIS" evidence="3">
    <location>
        <begin position="20"/>
        <end position="172"/>
    </location>
</feature>
<evidence type="ECO:0000256" key="2">
    <source>
        <dbReference type="ARBA" id="ARBA00023235"/>
    </source>
</evidence>
<organism evidence="4 5">
    <name type="scientific">Candidatus Wildermuthbacteria bacterium RIFCSPLOWO2_01_FULL_48_16</name>
    <dbReference type="NCBI Taxonomy" id="1802461"/>
    <lineage>
        <taxon>Bacteria</taxon>
        <taxon>Candidatus Wildermuthiibacteriota</taxon>
    </lineage>
</organism>
<accession>A0A1G2RL00</accession>
<dbReference type="NCBIfam" id="NF006423">
    <property type="entry name" value="PRK08674.1-2"/>
    <property type="match status" value="1"/>
</dbReference>
<dbReference type="EMBL" id="MHUG01000024">
    <property type="protein sequence ID" value="OHA72711.1"/>
    <property type="molecule type" value="Genomic_DNA"/>
</dbReference>
<evidence type="ECO:0000256" key="1">
    <source>
        <dbReference type="ARBA" id="ARBA00010523"/>
    </source>
</evidence>
<evidence type="ECO:0000313" key="4">
    <source>
        <dbReference type="EMBL" id="OHA72711.1"/>
    </source>
</evidence>
<dbReference type="GO" id="GO:1901135">
    <property type="term" value="P:carbohydrate derivative metabolic process"/>
    <property type="evidence" value="ECO:0007669"/>
    <property type="project" value="InterPro"/>
</dbReference>
<dbReference type="InterPro" id="IPR046348">
    <property type="entry name" value="SIS_dom_sf"/>
</dbReference>
<dbReference type="GO" id="GO:0005975">
    <property type="term" value="P:carbohydrate metabolic process"/>
    <property type="evidence" value="ECO:0007669"/>
    <property type="project" value="InterPro"/>
</dbReference>
<keyword evidence="2 4" id="KW-0413">Isomerase</keyword>
<gene>
    <name evidence="4" type="ORF">A3B24_00540</name>
</gene>
<reference evidence="4 5" key="1">
    <citation type="journal article" date="2016" name="Nat. Commun.">
        <title>Thousands of microbial genomes shed light on interconnected biogeochemical processes in an aquifer system.</title>
        <authorList>
            <person name="Anantharaman K."/>
            <person name="Brown C.T."/>
            <person name="Hug L.A."/>
            <person name="Sharon I."/>
            <person name="Castelle C.J."/>
            <person name="Probst A.J."/>
            <person name="Thomas B.C."/>
            <person name="Singh A."/>
            <person name="Wilkins M.J."/>
            <person name="Karaoz U."/>
            <person name="Brodie E.L."/>
            <person name="Williams K.H."/>
            <person name="Hubbard S.S."/>
            <person name="Banfield J.F."/>
        </authorList>
    </citation>
    <scope>NUCLEOTIDE SEQUENCE [LARGE SCALE GENOMIC DNA]</scope>
</reference>
<dbReference type="CDD" id="cd05637">
    <property type="entry name" value="SIS_PGI_PMI_2"/>
    <property type="match status" value="1"/>
</dbReference>
<dbReference type="GO" id="GO:0097367">
    <property type="term" value="F:carbohydrate derivative binding"/>
    <property type="evidence" value="ECO:0007669"/>
    <property type="project" value="InterPro"/>
</dbReference>
<dbReference type="NCBIfam" id="TIGR02128">
    <property type="entry name" value="G6PI_arch"/>
    <property type="match status" value="1"/>
</dbReference>
<comment type="similarity">
    <text evidence="1">Belongs to the PGI/PMI family.</text>
</comment>
<dbReference type="InterPro" id="IPR035484">
    <property type="entry name" value="SIS_PGI/PMI_1"/>
</dbReference>
<proteinExistence type="inferred from homology"/>
<evidence type="ECO:0000313" key="5">
    <source>
        <dbReference type="Proteomes" id="UP000176917"/>
    </source>
</evidence>
<dbReference type="PROSITE" id="PS51464">
    <property type="entry name" value="SIS"/>
    <property type="match status" value="1"/>
</dbReference>
<name>A0A1G2RL00_9BACT</name>
<dbReference type="Proteomes" id="UP000176917">
    <property type="component" value="Unassembled WGS sequence"/>
</dbReference>
<comment type="caution">
    <text evidence="4">The sequence shown here is derived from an EMBL/GenBank/DDBJ whole genome shotgun (WGS) entry which is preliminary data.</text>
</comment>
<dbReference type="SUPFAM" id="SSF53697">
    <property type="entry name" value="SIS domain"/>
    <property type="match status" value="1"/>
</dbReference>
<dbReference type="CDD" id="cd05017">
    <property type="entry name" value="SIS_PGI_PMI_1"/>
    <property type="match status" value="1"/>
</dbReference>